<dbReference type="Pfam" id="PF12796">
    <property type="entry name" value="Ank_2"/>
    <property type="match status" value="1"/>
</dbReference>
<evidence type="ECO:0000256" key="4">
    <source>
        <dbReference type="ARBA" id="ARBA00022525"/>
    </source>
</evidence>
<dbReference type="SUPFAM" id="SSF48403">
    <property type="entry name" value="Ankyrin repeat"/>
    <property type="match status" value="1"/>
</dbReference>
<gene>
    <name evidence="13" type="primary">X975_01062</name>
    <name evidence="13" type="ORF">CEXT_10041</name>
</gene>
<keyword evidence="8" id="KW-0677">Repeat</keyword>
<name>A0AAV4Y4H6_CAEEX</name>
<dbReference type="Proteomes" id="UP001054945">
    <property type="component" value="Unassembled WGS sequence"/>
</dbReference>
<dbReference type="GO" id="GO:0044218">
    <property type="term" value="C:other organism cell membrane"/>
    <property type="evidence" value="ECO:0007669"/>
    <property type="project" value="UniProtKB-KW"/>
</dbReference>
<evidence type="ECO:0000256" key="7">
    <source>
        <dbReference type="ARBA" id="ARBA00022699"/>
    </source>
</evidence>
<dbReference type="InterPro" id="IPR050745">
    <property type="entry name" value="Multifunctional_regulatory"/>
</dbReference>
<dbReference type="Gene3D" id="1.25.40.20">
    <property type="entry name" value="Ankyrin repeat-containing domain"/>
    <property type="match status" value="2"/>
</dbReference>
<dbReference type="PROSITE" id="PS50088">
    <property type="entry name" value="ANK_REPEAT"/>
    <property type="match status" value="2"/>
</dbReference>
<feature type="repeat" description="ANK" evidence="12">
    <location>
        <begin position="64"/>
        <end position="96"/>
    </location>
</feature>
<dbReference type="SMART" id="SM00248">
    <property type="entry name" value="ANK"/>
    <property type="match status" value="2"/>
</dbReference>
<reference evidence="13 14" key="1">
    <citation type="submission" date="2021-06" db="EMBL/GenBank/DDBJ databases">
        <title>Caerostris extrusa draft genome.</title>
        <authorList>
            <person name="Kono N."/>
            <person name="Arakawa K."/>
        </authorList>
    </citation>
    <scope>NUCLEOTIDE SEQUENCE [LARGE SCALE GENOMIC DNA]</scope>
</reference>
<comment type="subcellular location">
    <subcellularLocation>
        <location evidence="2">Secreted</location>
    </subcellularLocation>
    <subcellularLocation>
        <location evidence="1">Target cell membrane</location>
    </subcellularLocation>
</comment>
<feature type="repeat" description="ANK" evidence="12">
    <location>
        <begin position="10"/>
        <end position="42"/>
    </location>
</feature>
<dbReference type="GO" id="GO:0044231">
    <property type="term" value="C:host cell presynaptic membrane"/>
    <property type="evidence" value="ECO:0007669"/>
    <property type="project" value="UniProtKB-KW"/>
</dbReference>
<evidence type="ECO:0000256" key="6">
    <source>
        <dbReference type="ARBA" id="ARBA00022656"/>
    </source>
</evidence>
<keyword evidence="5" id="KW-1052">Target cell membrane</keyword>
<evidence type="ECO:0000256" key="1">
    <source>
        <dbReference type="ARBA" id="ARBA00004175"/>
    </source>
</evidence>
<dbReference type="GO" id="GO:0005576">
    <property type="term" value="C:extracellular region"/>
    <property type="evidence" value="ECO:0007669"/>
    <property type="project" value="UniProtKB-SubCell"/>
</dbReference>
<protein>
    <submittedName>
        <fullName evidence="13">Ankyrin repeat and SOCS box protein 13</fullName>
    </submittedName>
</protein>
<evidence type="ECO:0000256" key="5">
    <source>
        <dbReference type="ARBA" id="ARBA00022537"/>
    </source>
</evidence>
<evidence type="ECO:0000256" key="12">
    <source>
        <dbReference type="PROSITE-ProRule" id="PRU00023"/>
    </source>
</evidence>
<keyword evidence="9" id="KW-0638">Presynaptic neurotoxin</keyword>
<evidence type="ECO:0000256" key="9">
    <source>
        <dbReference type="ARBA" id="ARBA00023028"/>
    </source>
</evidence>
<keyword evidence="11" id="KW-1053">Target membrane</keyword>
<evidence type="ECO:0000313" key="14">
    <source>
        <dbReference type="Proteomes" id="UP001054945"/>
    </source>
</evidence>
<sequence length="157" mass="17089">MNADVNAATSRGTALHVACLKGSPECTSLLIKAGADLAAKDSRGLHHFMQPHLEIAQLELFSKDKKAALHIAAINNQLEIAKVLIEYGANVYSKDDQNKMPVDLLPQQEGDLFDLLVQSAAQPVSLKDLCRRTICTTLGQSRLKHQPNFNIPAFGCI</sequence>
<dbReference type="PANTHER" id="PTHR24189">
    <property type="entry name" value="MYOTROPHIN"/>
    <property type="match status" value="1"/>
</dbReference>
<evidence type="ECO:0000256" key="10">
    <source>
        <dbReference type="ARBA" id="ARBA00023043"/>
    </source>
</evidence>
<dbReference type="PANTHER" id="PTHR24189:SF50">
    <property type="entry name" value="ANKYRIN REPEAT AND SOCS BOX PROTEIN 2"/>
    <property type="match status" value="1"/>
</dbReference>
<comment type="caution">
    <text evidence="13">The sequence shown here is derived from an EMBL/GenBank/DDBJ whole genome shotgun (WGS) entry which is preliminary data.</text>
</comment>
<keyword evidence="11" id="KW-0472">Membrane</keyword>
<keyword evidence="4" id="KW-0964">Secreted</keyword>
<organism evidence="13 14">
    <name type="scientific">Caerostris extrusa</name>
    <name type="common">Bark spider</name>
    <name type="synonym">Caerostris bankana</name>
    <dbReference type="NCBI Taxonomy" id="172846"/>
    <lineage>
        <taxon>Eukaryota</taxon>
        <taxon>Metazoa</taxon>
        <taxon>Ecdysozoa</taxon>
        <taxon>Arthropoda</taxon>
        <taxon>Chelicerata</taxon>
        <taxon>Arachnida</taxon>
        <taxon>Araneae</taxon>
        <taxon>Araneomorphae</taxon>
        <taxon>Entelegynae</taxon>
        <taxon>Araneoidea</taxon>
        <taxon>Araneidae</taxon>
        <taxon>Caerostris</taxon>
    </lineage>
</organism>
<keyword evidence="6" id="KW-0800">Toxin</keyword>
<evidence type="ECO:0000313" key="13">
    <source>
        <dbReference type="EMBL" id="GIZ01973.1"/>
    </source>
</evidence>
<dbReference type="GO" id="GO:0006887">
    <property type="term" value="P:exocytosis"/>
    <property type="evidence" value="ECO:0007669"/>
    <property type="project" value="UniProtKB-KW"/>
</dbReference>
<dbReference type="InterPro" id="IPR036770">
    <property type="entry name" value="Ankyrin_rpt-contain_sf"/>
</dbReference>
<keyword evidence="14" id="KW-1185">Reference proteome</keyword>
<dbReference type="EMBL" id="BPLR01018745">
    <property type="protein sequence ID" value="GIZ01973.1"/>
    <property type="molecule type" value="Genomic_DNA"/>
</dbReference>
<keyword evidence="3" id="KW-0268">Exocytosis</keyword>
<accession>A0AAV4Y4H6</accession>
<evidence type="ECO:0000256" key="8">
    <source>
        <dbReference type="ARBA" id="ARBA00022737"/>
    </source>
</evidence>
<dbReference type="AlphaFoldDB" id="A0AAV4Y4H6"/>
<evidence type="ECO:0000256" key="3">
    <source>
        <dbReference type="ARBA" id="ARBA00022483"/>
    </source>
</evidence>
<dbReference type="InterPro" id="IPR002110">
    <property type="entry name" value="Ankyrin_rpt"/>
</dbReference>
<keyword evidence="7" id="KW-0528">Neurotoxin</keyword>
<evidence type="ECO:0000256" key="11">
    <source>
        <dbReference type="ARBA" id="ARBA00023298"/>
    </source>
</evidence>
<dbReference type="GO" id="GO:0090729">
    <property type="term" value="F:toxin activity"/>
    <property type="evidence" value="ECO:0007669"/>
    <property type="project" value="UniProtKB-KW"/>
</dbReference>
<dbReference type="PROSITE" id="PS50297">
    <property type="entry name" value="ANK_REP_REGION"/>
    <property type="match status" value="2"/>
</dbReference>
<keyword evidence="10 12" id="KW-0040">ANK repeat</keyword>
<proteinExistence type="predicted"/>
<evidence type="ECO:0000256" key="2">
    <source>
        <dbReference type="ARBA" id="ARBA00004613"/>
    </source>
</evidence>